<evidence type="ECO:0000256" key="13">
    <source>
        <dbReference type="RuleBase" id="RU363032"/>
    </source>
</evidence>
<evidence type="ECO:0000256" key="10">
    <source>
        <dbReference type="ARBA" id="ARBA00022967"/>
    </source>
</evidence>
<feature type="transmembrane region" description="Helical" evidence="13">
    <location>
        <begin position="107"/>
        <end position="130"/>
    </location>
</feature>
<dbReference type="Proteomes" id="UP000245590">
    <property type="component" value="Unassembled WGS sequence"/>
</dbReference>
<feature type="domain" description="ABC transporter" evidence="14">
    <location>
        <begin position="347"/>
        <end position="612"/>
    </location>
</feature>
<dbReference type="PANTHER" id="PTHR43297:SF14">
    <property type="entry name" value="ATPASE AAA-TYPE CORE DOMAIN-CONTAINING PROTEIN"/>
    <property type="match status" value="1"/>
</dbReference>
<protein>
    <submittedName>
        <fullName evidence="16">Peptide ABC transporter ATP-binding protein</fullName>
    </submittedName>
</protein>
<evidence type="ECO:0000256" key="1">
    <source>
        <dbReference type="ARBA" id="ARBA00004141"/>
    </source>
</evidence>
<feature type="transmembrane region" description="Helical" evidence="13">
    <location>
        <begin position="212"/>
        <end position="231"/>
    </location>
</feature>
<sequence length="622" mass="65224">MSISSLVPRSGKVRAGLIIVLVFVLIALIGPLTATHAPQATSFDLRQAPSARHWMGTTQTGQDVYAQFVTGARVSLLVGLVAGVVSQVFSVIIGLLGGYLRGVADDLLYILTAVFLVIPGMPLLIVLTGYLPSRGLFAIAVVIAITSWAGSARVIRAQTMSLSGREFVEAARAGGESRLRIMFAEVLPNMLPLVASGFLFSVIGGILSEAGLSFLGLGSLTTVSWGSMLYFAQSGQALLSGAWWWYVPPGLAIAIIGAGLALINFGIDEYANPRLRTGAARRHAARGSLAAGADPTAADAAAGGTELPAGGAGGPAAAAATTRAGAAGTSGSGAALADTVPDADPVIRAADVTGDPVIEVDALSVDYPTVHGTVHAVDGVTLTLHRGEILGLAGESGSGKSTLTNAITRMLRPPARIAGGAVTYTDADGTRTDLLALDDRGLRGIRWTEIAVVFQSAMNALNPVTSIGSQFDDVIRVHRPDLGPTRRTELAREHLRRVGIDPERIGAYPHELSGGMKQRVAIAIALVLEPDVIFMDEPTTALDLLVQREVLDQIVRLREEYGFAIVFTTHDLALLLEISDSIAVMRRGHLVEYGPAAEIYRYARHPYTRSLLDSLEALGSLA</sequence>
<dbReference type="OrthoDB" id="3677453at2"/>
<evidence type="ECO:0000256" key="11">
    <source>
        <dbReference type="ARBA" id="ARBA00022989"/>
    </source>
</evidence>
<dbReference type="GO" id="GO:0005524">
    <property type="term" value="F:ATP binding"/>
    <property type="evidence" value="ECO:0007669"/>
    <property type="project" value="UniProtKB-KW"/>
</dbReference>
<evidence type="ECO:0000256" key="9">
    <source>
        <dbReference type="ARBA" id="ARBA00022840"/>
    </source>
</evidence>
<evidence type="ECO:0000313" key="17">
    <source>
        <dbReference type="Proteomes" id="UP000245590"/>
    </source>
</evidence>
<comment type="subcellular location">
    <subcellularLocation>
        <location evidence="13">Cell membrane</location>
        <topology evidence="13">Multi-pass membrane protein</topology>
    </subcellularLocation>
    <subcellularLocation>
        <location evidence="2">Cell membrane</location>
        <topology evidence="2">Peripheral membrane protein</topology>
    </subcellularLocation>
    <subcellularLocation>
        <location evidence="1">Membrane</location>
        <topology evidence="1">Multi-pass membrane protein</topology>
    </subcellularLocation>
</comment>
<dbReference type="GO" id="GO:0005886">
    <property type="term" value="C:plasma membrane"/>
    <property type="evidence" value="ECO:0007669"/>
    <property type="project" value="UniProtKB-SubCell"/>
</dbReference>
<dbReference type="InterPro" id="IPR050388">
    <property type="entry name" value="ABC_Ni/Peptide_Import"/>
</dbReference>
<dbReference type="InterPro" id="IPR027417">
    <property type="entry name" value="P-loop_NTPase"/>
</dbReference>
<keyword evidence="5" id="KW-1003">Cell membrane</keyword>
<dbReference type="PROSITE" id="PS00211">
    <property type="entry name" value="ABC_TRANSPORTER_1"/>
    <property type="match status" value="1"/>
</dbReference>
<keyword evidence="12 13" id="KW-0472">Membrane</keyword>
<dbReference type="InterPro" id="IPR000515">
    <property type="entry name" value="MetI-like"/>
</dbReference>
<evidence type="ECO:0000313" key="16">
    <source>
        <dbReference type="EMBL" id="PWH05252.1"/>
    </source>
</evidence>
<dbReference type="Gene3D" id="3.40.50.300">
    <property type="entry name" value="P-loop containing nucleotide triphosphate hydrolases"/>
    <property type="match status" value="1"/>
</dbReference>
<keyword evidence="4 13" id="KW-0813">Transport</keyword>
<dbReference type="Gene3D" id="1.10.3720.10">
    <property type="entry name" value="MetI-like"/>
    <property type="match status" value="1"/>
</dbReference>
<keyword evidence="8" id="KW-0547">Nucleotide-binding</keyword>
<dbReference type="SUPFAM" id="SSF52540">
    <property type="entry name" value="P-loop containing nucleoside triphosphate hydrolases"/>
    <property type="match status" value="1"/>
</dbReference>
<dbReference type="SUPFAM" id="SSF161098">
    <property type="entry name" value="MetI-like"/>
    <property type="match status" value="1"/>
</dbReference>
<keyword evidence="11 13" id="KW-1133">Transmembrane helix</keyword>
<keyword evidence="10" id="KW-1278">Translocase</keyword>
<proteinExistence type="inferred from homology"/>
<feature type="domain" description="ABC transmembrane type-1" evidence="15">
    <location>
        <begin position="76"/>
        <end position="264"/>
    </location>
</feature>
<dbReference type="Pfam" id="PF00528">
    <property type="entry name" value="BPD_transp_1"/>
    <property type="match status" value="1"/>
</dbReference>
<feature type="transmembrane region" description="Helical" evidence="13">
    <location>
        <begin position="12"/>
        <end position="34"/>
    </location>
</feature>
<comment type="similarity">
    <text evidence="3">Belongs to the ABC transporter superfamily.</text>
</comment>
<comment type="similarity">
    <text evidence="13">Belongs to the binding-protein-dependent transport system permease family.</text>
</comment>
<feature type="transmembrane region" description="Helical" evidence="13">
    <location>
        <begin position="76"/>
        <end position="100"/>
    </location>
</feature>
<feature type="transmembrane region" description="Helical" evidence="13">
    <location>
        <begin position="186"/>
        <end position="206"/>
    </location>
</feature>
<dbReference type="CDD" id="cd03257">
    <property type="entry name" value="ABC_NikE_OppD_transporters"/>
    <property type="match status" value="1"/>
</dbReference>
<dbReference type="CDD" id="cd06261">
    <property type="entry name" value="TM_PBP2"/>
    <property type="match status" value="1"/>
</dbReference>
<dbReference type="PROSITE" id="PS50928">
    <property type="entry name" value="ABC_TM1"/>
    <property type="match status" value="1"/>
</dbReference>
<dbReference type="SMART" id="SM00382">
    <property type="entry name" value="AAA"/>
    <property type="match status" value="1"/>
</dbReference>
<keyword evidence="6" id="KW-0997">Cell inner membrane</keyword>
<dbReference type="InterPro" id="IPR003593">
    <property type="entry name" value="AAA+_ATPase"/>
</dbReference>
<dbReference type="InterPro" id="IPR017871">
    <property type="entry name" value="ABC_transporter-like_CS"/>
</dbReference>
<gene>
    <name evidence="16" type="ORF">DEO23_14345</name>
</gene>
<reference evidence="16 17" key="1">
    <citation type="submission" date="2018-05" db="EMBL/GenBank/DDBJ databases">
        <title>Brachybacterium sp. M1HQ-2T, whole genome shotgun sequence.</title>
        <authorList>
            <person name="Tuo L."/>
        </authorList>
    </citation>
    <scope>NUCLEOTIDE SEQUENCE [LARGE SCALE GENOMIC DNA]</scope>
    <source>
        <strain evidence="16 17">M1HQ-2</strain>
    </source>
</reference>
<feature type="transmembrane region" description="Helical" evidence="13">
    <location>
        <begin position="136"/>
        <end position="155"/>
    </location>
</feature>
<feature type="transmembrane region" description="Helical" evidence="13">
    <location>
        <begin position="243"/>
        <end position="267"/>
    </location>
</feature>
<keyword evidence="17" id="KW-1185">Reference proteome</keyword>
<comment type="caution">
    <text evidence="16">The sequence shown here is derived from an EMBL/GenBank/DDBJ whole genome shotgun (WGS) entry which is preliminary data.</text>
</comment>
<dbReference type="InterPro" id="IPR003439">
    <property type="entry name" value="ABC_transporter-like_ATP-bd"/>
</dbReference>
<evidence type="ECO:0000256" key="8">
    <source>
        <dbReference type="ARBA" id="ARBA00022741"/>
    </source>
</evidence>
<evidence type="ECO:0000256" key="3">
    <source>
        <dbReference type="ARBA" id="ARBA00005417"/>
    </source>
</evidence>
<organism evidence="16 17">
    <name type="scientific">Brachybacterium endophyticum</name>
    <dbReference type="NCBI Taxonomy" id="2182385"/>
    <lineage>
        <taxon>Bacteria</taxon>
        <taxon>Bacillati</taxon>
        <taxon>Actinomycetota</taxon>
        <taxon>Actinomycetes</taxon>
        <taxon>Micrococcales</taxon>
        <taxon>Dermabacteraceae</taxon>
        <taxon>Brachybacterium</taxon>
    </lineage>
</organism>
<keyword evidence="9 16" id="KW-0067">ATP-binding</keyword>
<evidence type="ECO:0000256" key="4">
    <source>
        <dbReference type="ARBA" id="ARBA00022448"/>
    </source>
</evidence>
<dbReference type="GO" id="GO:0055085">
    <property type="term" value="P:transmembrane transport"/>
    <property type="evidence" value="ECO:0007669"/>
    <property type="project" value="InterPro"/>
</dbReference>
<evidence type="ECO:0000256" key="6">
    <source>
        <dbReference type="ARBA" id="ARBA00022519"/>
    </source>
</evidence>
<name>A0A2U2RHA3_9MICO</name>
<evidence type="ECO:0000256" key="5">
    <source>
        <dbReference type="ARBA" id="ARBA00022475"/>
    </source>
</evidence>
<dbReference type="InterPro" id="IPR035906">
    <property type="entry name" value="MetI-like_sf"/>
</dbReference>
<evidence type="ECO:0000259" key="14">
    <source>
        <dbReference type="PROSITE" id="PS50893"/>
    </source>
</evidence>
<evidence type="ECO:0000259" key="15">
    <source>
        <dbReference type="PROSITE" id="PS50928"/>
    </source>
</evidence>
<dbReference type="PANTHER" id="PTHR43297">
    <property type="entry name" value="OLIGOPEPTIDE TRANSPORT ATP-BINDING PROTEIN APPD"/>
    <property type="match status" value="1"/>
</dbReference>
<evidence type="ECO:0000256" key="2">
    <source>
        <dbReference type="ARBA" id="ARBA00004202"/>
    </source>
</evidence>
<evidence type="ECO:0000256" key="12">
    <source>
        <dbReference type="ARBA" id="ARBA00023136"/>
    </source>
</evidence>
<dbReference type="RefSeq" id="WP_109276714.1">
    <property type="nucleotide sequence ID" value="NZ_QFKX01000006.1"/>
</dbReference>
<dbReference type="PROSITE" id="PS50893">
    <property type="entry name" value="ABC_TRANSPORTER_2"/>
    <property type="match status" value="1"/>
</dbReference>
<evidence type="ECO:0000256" key="7">
    <source>
        <dbReference type="ARBA" id="ARBA00022692"/>
    </source>
</evidence>
<dbReference type="Pfam" id="PF00005">
    <property type="entry name" value="ABC_tran"/>
    <property type="match status" value="1"/>
</dbReference>
<dbReference type="AlphaFoldDB" id="A0A2U2RHA3"/>
<dbReference type="EMBL" id="QFKX01000006">
    <property type="protein sequence ID" value="PWH05252.1"/>
    <property type="molecule type" value="Genomic_DNA"/>
</dbReference>
<accession>A0A2U2RHA3</accession>
<dbReference type="GO" id="GO:0016887">
    <property type="term" value="F:ATP hydrolysis activity"/>
    <property type="evidence" value="ECO:0007669"/>
    <property type="project" value="InterPro"/>
</dbReference>
<keyword evidence="7 13" id="KW-0812">Transmembrane</keyword>